<reference evidence="1" key="1">
    <citation type="submission" date="2014-05" db="EMBL/GenBank/DDBJ databases">
        <authorList>
            <person name="Chronopoulou M."/>
        </authorList>
    </citation>
    <scope>NUCLEOTIDE SEQUENCE</scope>
    <source>
        <tissue evidence="1">Whole organism</tissue>
    </source>
</reference>
<protein>
    <submittedName>
        <fullName evidence="1">Uncharacterized protein</fullName>
    </submittedName>
</protein>
<dbReference type="AlphaFoldDB" id="A0A0K2V536"/>
<name>A0A0K2V536_LEPSM</name>
<evidence type="ECO:0000313" key="1">
    <source>
        <dbReference type="EMBL" id="CDW45071.1"/>
    </source>
</evidence>
<accession>A0A0K2V536</accession>
<dbReference type="EMBL" id="HACA01027710">
    <property type="protein sequence ID" value="CDW45071.1"/>
    <property type="molecule type" value="Transcribed_RNA"/>
</dbReference>
<organism evidence="1">
    <name type="scientific">Lepeophtheirus salmonis</name>
    <name type="common">Salmon louse</name>
    <name type="synonym">Caligus salmonis</name>
    <dbReference type="NCBI Taxonomy" id="72036"/>
    <lineage>
        <taxon>Eukaryota</taxon>
        <taxon>Metazoa</taxon>
        <taxon>Ecdysozoa</taxon>
        <taxon>Arthropoda</taxon>
        <taxon>Crustacea</taxon>
        <taxon>Multicrustacea</taxon>
        <taxon>Hexanauplia</taxon>
        <taxon>Copepoda</taxon>
        <taxon>Siphonostomatoida</taxon>
        <taxon>Caligidae</taxon>
        <taxon>Lepeophtheirus</taxon>
    </lineage>
</organism>
<sequence length="24" mass="2791">MPSLTSLDDLFVFFQPSFILFKTP</sequence>
<proteinExistence type="predicted"/>